<sequence>MINPNDPEENPGAFAPAAAGYGTEGSRHSERTAPPRVSSNKRTSLTTKYNDIAHNREDGIMRQQSGIEKPNLTPGRSGDHRSSKSPSGSEISSSDRSYQRGNNRHMRSNRRSSSNSYSPSPPASLKNGSLDVAEVQHQRVASVPKFGDWDATDPTSGEGFTIIFNKVKQEKEAAGSYKPHTGRPKQPCMRKASETKEVPRLAQSVVGCSKGWTSERRGFLACSRRHWMV</sequence>
<dbReference type="PANTHER" id="PTHR33159:SF49">
    <property type="entry name" value="RPM1-INTERACTING PROTEIN 4"/>
    <property type="match status" value="1"/>
</dbReference>
<protein>
    <recommendedName>
        <fullName evidence="2">RIN4 pathogenic type III effector avirulence factor Avr cleavage site domain-containing protein</fullName>
    </recommendedName>
</protein>
<feature type="domain" description="RIN4 pathogenic type III effector avirulence factor Avr cleavage site" evidence="2">
    <location>
        <begin position="140"/>
        <end position="171"/>
    </location>
</feature>
<dbReference type="InterPro" id="IPR040387">
    <property type="entry name" value="RIN4/NOI4"/>
</dbReference>
<feature type="compositionally biased region" description="Polar residues" evidence="1">
    <location>
        <begin position="37"/>
        <end position="49"/>
    </location>
</feature>
<dbReference type="InterPro" id="IPR008700">
    <property type="entry name" value="TypeIII_avirulence_cleave"/>
</dbReference>
<accession>A0AAP0EJ43</accession>
<evidence type="ECO:0000256" key="1">
    <source>
        <dbReference type="SAM" id="MobiDB-lite"/>
    </source>
</evidence>
<evidence type="ECO:0000259" key="2">
    <source>
        <dbReference type="Pfam" id="PF05627"/>
    </source>
</evidence>
<dbReference type="Pfam" id="PF05627">
    <property type="entry name" value="AvrRpt-cleavage"/>
    <property type="match status" value="1"/>
</dbReference>
<name>A0AAP0EJ43_9MAGN</name>
<reference evidence="3 4" key="1">
    <citation type="submission" date="2024-01" db="EMBL/GenBank/DDBJ databases">
        <title>Genome assemblies of Stephania.</title>
        <authorList>
            <person name="Yang L."/>
        </authorList>
    </citation>
    <scope>NUCLEOTIDE SEQUENCE [LARGE SCALE GENOMIC DNA]</scope>
    <source>
        <strain evidence="3">JXDWG</strain>
        <tissue evidence="3">Leaf</tissue>
    </source>
</reference>
<keyword evidence="4" id="KW-1185">Reference proteome</keyword>
<feature type="compositionally biased region" description="Low complexity" evidence="1">
    <location>
        <begin position="84"/>
        <end position="96"/>
    </location>
</feature>
<dbReference type="EMBL" id="JBBNAG010000012">
    <property type="protein sequence ID" value="KAK9089769.1"/>
    <property type="molecule type" value="Genomic_DNA"/>
</dbReference>
<organism evidence="3 4">
    <name type="scientific">Stephania cephalantha</name>
    <dbReference type="NCBI Taxonomy" id="152367"/>
    <lineage>
        <taxon>Eukaryota</taxon>
        <taxon>Viridiplantae</taxon>
        <taxon>Streptophyta</taxon>
        <taxon>Embryophyta</taxon>
        <taxon>Tracheophyta</taxon>
        <taxon>Spermatophyta</taxon>
        <taxon>Magnoliopsida</taxon>
        <taxon>Ranunculales</taxon>
        <taxon>Menispermaceae</taxon>
        <taxon>Menispermoideae</taxon>
        <taxon>Cissampelideae</taxon>
        <taxon>Stephania</taxon>
    </lineage>
</organism>
<feature type="region of interest" description="Disordered" evidence="1">
    <location>
        <begin position="1"/>
        <end position="135"/>
    </location>
</feature>
<evidence type="ECO:0000313" key="4">
    <source>
        <dbReference type="Proteomes" id="UP001419268"/>
    </source>
</evidence>
<dbReference type="PANTHER" id="PTHR33159">
    <property type="entry name" value="RPM1-INTERACTING PROTEIN 4 (RIN4) FAMILY PROTEIN"/>
    <property type="match status" value="1"/>
</dbReference>
<proteinExistence type="predicted"/>
<feature type="region of interest" description="Disordered" evidence="1">
    <location>
        <begin position="172"/>
        <end position="196"/>
    </location>
</feature>
<comment type="caution">
    <text evidence="3">The sequence shown here is derived from an EMBL/GenBank/DDBJ whole genome shotgun (WGS) entry which is preliminary data.</text>
</comment>
<feature type="compositionally biased region" description="Basic and acidic residues" evidence="1">
    <location>
        <begin position="51"/>
        <end position="60"/>
    </location>
</feature>
<dbReference type="AlphaFoldDB" id="A0AAP0EJ43"/>
<dbReference type="Proteomes" id="UP001419268">
    <property type="component" value="Unassembled WGS sequence"/>
</dbReference>
<feature type="compositionally biased region" description="Low complexity" evidence="1">
    <location>
        <begin position="10"/>
        <end position="21"/>
    </location>
</feature>
<gene>
    <name evidence="3" type="ORF">Scep_028851</name>
</gene>
<evidence type="ECO:0000313" key="3">
    <source>
        <dbReference type="EMBL" id="KAK9089769.1"/>
    </source>
</evidence>
<dbReference type="GO" id="GO:0005886">
    <property type="term" value="C:plasma membrane"/>
    <property type="evidence" value="ECO:0007669"/>
    <property type="project" value="TreeGrafter"/>
</dbReference>